<evidence type="ECO:0000259" key="5">
    <source>
        <dbReference type="PROSITE" id="PS51833"/>
    </source>
</evidence>
<dbReference type="CDD" id="cd00156">
    <property type="entry name" value="REC"/>
    <property type="match status" value="1"/>
</dbReference>
<accession>A0ABZ0SBL8</accession>
<feature type="domain" description="HDOD" evidence="5">
    <location>
        <begin position="183"/>
        <end position="372"/>
    </location>
</feature>
<organism evidence="6 7">
    <name type="scientific">Thiorhodovibrio winogradskyi</name>
    <dbReference type="NCBI Taxonomy" id="77007"/>
    <lineage>
        <taxon>Bacteria</taxon>
        <taxon>Pseudomonadati</taxon>
        <taxon>Pseudomonadota</taxon>
        <taxon>Gammaproteobacteria</taxon>
        <taxon>Chromatiales</taxon>
        <taxon>Chromatiaceae</taxon>
        <taxon>Thiorhodovibrio</taxon>
    </lineage>
</organism>
<protein>
    <submittedName>
        <fullName evidence="6">Response regulator ArlR</fullName>
    </submittedName>
</protein>
<dbReference type="SUPFAM" id="SSF52172">
    <property type="entry name" value="CheY-like"/>
    <property type="match status" value="1"/>
</dbReference>
<dbReference type="Gene3D" id="3.40.50.2300">
    <property type="match status" value="1"/>
</dbReference>
<dbReference type="InterPro" id="IPR011006">
    <property type="entry name" value="CheY-like_superfamily"/>
</dbReference>
<feature type="compositionally biased region" description="Basic and acidic residues" evidence="3">
    <location>
        <begin position="393"/>
        <end position="408"/>
    </location>
</feature>
<keyword evidence="7" id="KW-1185">Reference proteome</keyword>
<dbReference type="InterPro" id="IPR050595">
    <property type="entry name" value="Bact_response_regulator"/>
</dbReference>
<sequence length="418" mass="45991">MTKATAPNSAETAKAAAKAPATATRQNSPHVLIVEDDTSTRLLLESLIRRLWNDSRIESFGEVQSALDAWRLHGADLALVDIDLPGVGGLALLEQIAREPSRATTSVIISHHKDRAIVLQAMKYRARDYIVKPFTARDLMQRLSDLMQFAPSKQLAAAGGEQHRREALERLLRDAIGFRRLSLPIDPELVEKMEAWHLQGELDKARILEHWVLEPALVARLLGAANSGPYNTSGQAVSHFAQALDQLDPGTICNLAIALALQPGSTLAAPELRDLAEDIRARQRGIYRQVVALGASVRTELALYATACALHRIGVLAVLQLIQAWMEQGGQLSAEELTELVKRYGPEADDAIKTLWLIPQQLRDLSRAPDEKPRGAPSQPLMLMRIAGLRFSDEPTGEHSEELRRLCERAGLPPPRVA</sequence>
<proteinExistence type="predicted"/>
<dbReference type="PANTHER" id="PTHR44591:SF3">
    <property type="entry name" value="RESPONSE REGULATORY DOMAIN-CONTAINING PROTEIN"/>
    <property type="match status" value="1"/>
</dbReference>
<dbReference type="InterPro" id="IPR001789">
    <property type="entry name" value="Sig_transdc_resp-reg_receiver"/>
</dbReference>
<evidence type="ECO:0000259" key="4">
    <source>
        <dbReference type="PROSITE" id="PS50110"/>
    </source>
</evidence>
<dbReference type="Proteomes" id="UP001432180">
    <property type="component" value="Chromosome"/>
</dbReference>
<evidence type="ECO:0000256" key="1">
    <source>
        <dbReference type="ARBA" id="ARBA00022553"/>
    </source>
</evidence>
<dbReference type="SUPFAM" id="SSF109604">
    <property type="entry name" value="HD-domain/PDEase-like"/>
    <property type="match status" value="1"/>
</dbReference>
<evidence type="ECO:0000256" key="2">
    <source>
        <dbReference type="PROSITE-ProRule" id="PRU00169"/>
    </source>
</evidence>
<feature type="region of interest" description="Disordered" evidence="3">
    <location>
        <begin position="393"/>
        <end position="418"/>
    </location>
</feature>
<keyword evidence="1 2" id="KW-0597">Phosphoprotein</keyword>
<evidence type="ECO:0000313" key="6">
    <source>
        <dbReference type="EMBL" id="WPL17944.1"/>
    </source>
</evidence>
<feature type="domain" description="Response regulatory" evidence="4">
    <location>
        <begin position="30"/>
        <end position="147"/>
    </location>
</feature>
<dbReference type="RefSeq" id="WP_328983744.1">
    <property type="nucleotide sequence ID" value="NZ_CP121472.1"/>
</dbReference>
<evidence type="ECO:0000313" key="7">
    <source>
        <dbReference type="Proteomes" id="UP001432180"/>
    </source>
</evidence>
<gene>
    <name evidence="6" type="primary">arlR</name>
    <name evidence="6" type="ORF">Thiowin_02987</name>
</gene>
<dbReference type="PROSITE" id="PS50110">
    <property type="entry name" value="RESPONSE_REGULATORY"/>
    <property type="match status" value="1"/>
</dbReference>
<dbReference type="InterPro" id="IPR013976">
    <property type="entry name" value="HDOD"/>
</dbReference>
<dbReference type="SMART" id="SM00448">
    <property type="entry name" value="REC"/>
    <property type="match status" value="1"/>
</dbReference>
<feature type="region of interest" description="Disordered" evidence="3">
    <location>
        <begin position="1"/>
        <end position="23"/>
    </location>
</feature>
<evidence type="ECO:0000256" key="3">
    <source>
        <dbReference type="SAM" id="MobiDB-lite"/>
    </source>
</evidence>
<feature type="modified residue" description="4-aspartylphosphate" evidence="2">
    <location>
        <position position="81"/>
    </location>
</feature>
<dbReference type="Pfam" id="PF08668">
    <property type="entry name" value="HDOD"/>
    <property type="match status" value="1"/>
</dbReference>
<name>A0ABZ0SBL8_9GAMM</name>
<dbReference type="Pfam" id="PF00072">
    <property type="entry name" value="Response_reg"/>
    <property type="match status" value="1"/>
</dbReference>
<reference evidence="6 7" key="1">
    <citation type="journal article" date="2023" name="Microorganisms">
        <title>Thiorhodovibrio frisius and Trv. litoralis spp. nov., Two Novel Members from a Clade of Fastidious Purple Sulfur Bacteria That Exhibit Unique Red-Shifted Light-Harvesting Capabilities.</title>
        <authorList>
            <person name="Methner A."/>
            <person name="Kuzyk S.B."/>
            <person name="Petersen J."/>
            <person name="Bauer S."/>
            <person name="Brinkmann H."/>
            <person name="Sichau K."/>
            <person name="Wanner G."/>
            <person name="Wolf J."/>
            <person name="Neumann-Schaal M."/>
            <person name="Henke P."/>
            <person name="Tank M."/>
            <person name="Sproer C."/>
            <person name="Bunk B."/>
            <person name="Overmann J."/>
        </authorList>
    </citation>
    <scope>NUCLEOTIDE SEQUENCE [LARGE SCALE GENOMIC DNA]</scope>
    <source>
        <strain evidence="6 7">DSM 6702</strain>
    </source>
</reference>
<dbReference type="PROSITE" id="PS51833">
    <property type="entry name" value="HDOD"/>
    <property type="match status" value="1"/>
</dbReference>
<dbReference type="Gene3D" id="1.10.3210.10">
    <property type="entry name" value="Hypothetical protein af1432"/>
    <property type="match status" value="1"/>
</dbReference>
<dbReference type="EMBL" id="CP121472">
    <property type="protein sequence ID" value="WPL17944.1"/>
    <property type="molecule type" value="Genomic_DNA"/>
</dbReference>
<dbReference type="PANTHER" id="PTHR44591">
    <property type="entry name" value="STRESS RESPONSE REGULATOR PROTEIN 1"/>
    <property type="match status" value="1"/>
</dbReference>